<sequence length="348" mass="37802">MQITDLRSDTVTKPTPAMLQAMFSAEVGDDVYGEDTTINKLEAKTAAMFGMEAGLFCPSGTMTNQIAIKVHTQPLTEVICDVTAHIYQYEGGGISFNSGASVALVHGTRGKMTPEQVEAHIRPLDNVHFPETKLVALENTCNKGGGTFYTIEEIAAISEVCKRHHLALHLDGARVFNALAASGDSPQDYGMYFDSISVCLSKGLGAPVGSVLLGSKDFIKRSRRVRKVLGGGMRQAGYLAAACIYALDNHVDRLQEDHQKAKAMEETLIQTDYVESVLPVETNIVIFKLNSRYSDKAFVDALAKEGIRASSFGPQMIRFVTHLDVTDEMLQHTLQVLKAMSQAPVATA</sequence>
<dbReference type="InterPro" id="IPR015424">
    <property type="entry name" value="PyrdxlP-dep_Trfase"/>
</dbReference>
<dbReference type="NCBIfam" id="NF041359">
    <property type="entry name" value="GntG_guanitoxin"/>
    <property type="match status" value="1"/>
</dbReference>
<dbReference type="PANTHER" id="PTHR48097:SF9">
    <property type="entry name" value="L-THREONINE ALDOLASE"/>
    <property type="match status" value="1"/>
</dbReference>
<dbReference type="Proteomes" id="UP001597641">
    <property type="component" value="Unassembled WGS sequence"/>
</dbReference>
<comment type="cofactor">
    <cofactor evidence="1">
        <name>pyridoxal 5'-phosphate</name>
        <dbReference type="ChEBI" id="CHEBI:597326"/>
    </cofactor>
</comment>
<dbReference type="InterPro" id="IPR023603">
    <property type="entry name" value="Low_specificity_L-TA-like"/>
</dbReference>
<evidence type="ECO:0000256" key="2">
    <source>
        <dbReference type="ARBA" id="ARBA00006966"/>
    </source>
</evidence>
<dbReference type="InterPro" id="IPR015422">
    <property type="entry name" value="PyrdxlP-dep_Trfase_small"/>
</dbReference>
<dbReference type="PIRSF" id="PIRSF017617">
    <property type="entry name" value="Thr_aldolase"/>
    <property type="match status" value="1"/>
</dbReference>
<dbReference type="Gene3D" id="3.90.1150.10">
    <property type="entry name" value="Aspartate Aminotransferase, domain 1"/>
    <property type="match status" value="1"/>
</dbReference>
<dbReference type="Pfam" id="PF01212">
    <property type="entry name" value="Beta_elim_lyase"/>
    <property type="match status" value="1"/>
</dbReference>
<protein>
    <submittedName>
        <fullName evidence="5">Threonine aldolase family protein</fullName>
    </submittedName>
</protein>
<evidence type="ECO:0000256" key="3">
    <source>
        <dbReference type="ARBA" id="ARBA00022898"/>
    </source>
</evidence>
<name>A0ABW6BVE6_9BACT</name>
<dbReference type="SUPFAM" id="SSF53383">
    <property type="entry name" value="PLP-dependent transferases"/>
    <property type="match status" value="1"/>
</dbReference>
<evidence type="ECO:0000313" key="5">
    <source>
        <dbReference type="EMBL" id="MFD3000962.1"/>
    </source>
</evidence>
<dbReference type="Gene3D" id="3.40.640.10">
    <property type="entry name" value="Type I PLP-dependent aspartate aminotransferase-like (Major domain)"/>
    <property type="match status" value="1"/>
</dbReference>
<dbReference type="CDD" id="cd06502">
    <property type="entry name" value="TA_like"/>
    <property type="match status" value="1"/>
</dbReference>
<evidence type="ECO:0000256" key="1">
    <source>
        <dbReference type="ARBA" id="ARBA00001933"/>
    </source>
</evidence>
<evidence type="ECO:0000259" key="4">
    <source>
        <dbReference type="Pfam" id="PF01212"/>
    </source>
</evidence>
<comment type="caution">
    <text evidence="5">The sequence shown here is derived from an EMBL/GenBank/DDBJ whole genome shotgun (WGS) entry which is preliminary data.</text>
</comment>
<comment type="similarity">
    <text evidence="2">Belongs to the threonine aldolase family.</text>
</comment>
<dbReference type="EMBL" id="JBHUOX010000007">
    <property type="protein sequence ID" value="MFD3000962.1"/>
    <property type="molecule type" value="Genomic_DNA"/>
</dbReference>
<evidence type="ECO:0000313" key="6">
    <source>
        <dbReference type="Proteomes" id="UP001597641"/>
    </source>
</evidence>
<keyword evidence="6" id="KW-1185">Reference proteome</keyword>
<dbReference type="RefSeq" id="WP_377484563.1">
    <property type="nucleotide sequence ID" value="NZ_JBHUOX010000007.1"/>
</dbReference>
<keyword evidence="3" id="KW-0663">Pyridoxal phosphate</keyword>
<accession>A0ABW6BVE6</accession>
<reference evidence="6" key="1">
    <citation type="journal article" date="2019" name="Int. J. Syst. Evol. Microbiol.">
        <title>The Global Catalogue of Microorganisms (GCM) 10K type strain sequencing project: providing services to taxonomists for standard genome sequencing and annotation.</title>
        <authorList>
            <consortium name="The Broad Institute Genomics Platform"/>
            <consortium name="The Broad Institute Genome Sequencing Center for Infectious Disease"/>
            <person name="Wu L."/>
            <person name="Ma J."/>
        </authorList>
    </citation>
    <scope>NUCLEOTIDE SEQUENCE [LARGE SCALE GENOMIC DNA]</scope>
    <source>
        <strain evidence="6">KCTC 23984</strain>
    </source>
</reference>
<organism evidence="5 6">
    <name type="scientific">Pontibacter toksunensis</name>
    <dbReference type="NCBI Taxonomy" id="1332631"/>
    <lineage>
        <taxon>Bacteria</taxon>
        <taxon>Pseudomonadati</taxon>
        <taxon>Bacteroidota</taxon>
        <taxon>Cytophagia</taxon>
        <taxon>Cytophagales</taxon>
        <taxon>Hymenobacteraceae</taxon>
        <taxon>Pontibacter</taxon>
    </lineage>
</organism>
<dbReference type="PANTHER" id="PTHR48097">
    <property type="entry name" value="L-THREONINE ALDOLASE-RELATED"/>
    <property type="match status" value="1"/>
</dbReference>
<dbReference type="InterPro" id="IPR015421">
    <property type="entry name" value="PyrdxlP-dep_Trfase_major"/>
</dbReference>
<gene>
    <name evidence="5" type="ORF">ACFS7Z_11355</name>
</gene>
<dbReference type="InterPro" id="IPR001597">
    <property type="entry name" value="ArAA_b-elim_lyase/Thr_aldolase"/>
</dbReference>
<feature type="domain" description="Aromatic amino acid beta-eliminating lyase/threonine aldolase" evidence="4">
    <location>
        <begin position="5"/>
        <end position="289"/>
    </location>
</feature>
<proteinExistence type="inferred from homology"/>